<organism evidence="2">
    <name type="scientific">marine sediment metagenome</name>
    <dbReference type="NCBI Taxonomy" id="412755"/>
    <lineage>
        <taxon>unclassified sequences</taxon>
        <taxon>metagenomes</taxon>
        <taxon>ecological metagenomes</taxon>
    </lineage>
</organism>
<evidence type="ECO:0000256" key="1">
    <source>
        <dbReference type="SAM" id="MobiDB-lite"/>
    </source>
</evidence>
<dbReference type="AlphaFoldDB" id="X1DTP4"/>
<protein>
    <submittedName>
        <fullName evidence="2">Uncharacterized protein</fullName>
    </submittedName>
</protein>
<feature type="non-terminal residue" evidence="2">
    <location>
        <position position="1"/>
    </location>
</feature>
<proteinExistence type="predicted"/>
<feature type="region of interest" description="Disordered" evidence="1">
    <location>
        <begin position="19"/>
        <end position="42"/>
    </location>
</feature>
<accession>X1DTP4</accession>
<dbReference type="EMBL" id="BART01037845">
    <property type="protein sequence ID" value="GAH11605.1"/>
    <property type="molecule type" value="Genomic_DNA"/>
</dbReference>
<comment type="caution">
    <text evidence="2">The sequence shown here is derived from an EMBL/GenBank/DDBJ whole genome shotgun (WGS) entry which is preliminary data.</text>
</comment>
<reference evidence="2" key="1">
    <citation type="journal article" date="2014" name="Front. Microbiol.">
        <title>High frequency of phylogenetically diverse reductive dehalogenase-homologous genes in deep subseafloor sedimentary metagenomes.</title>
        <authorList>
            <person name="Kawai M."/>
            <person name="Futagami T."/>
            <person name="Toyoda A."/>
            <person name="Takaki Y."/>
            <person name="Nishi S."/>
            <person name="Hori S."/>
            <person name="Arai W."/>
            <person name="Tsubouchi T."/>
            <person name="Morono Y."/>
            <person name="Uchiyama I."/>
            <person name="Ito T."/>
            <person name="Fujiyama A."/>
            <person name="Inagaki F."/>
            <person name="Takami H."/>
        </authorList>
    </citation>
    <scope>NUCLEOTIDE SEQUENCE</scope>
    <source>
        <strain evidence="2">Expedition CK06-06</strain>
    </source>
</reference>
<name>X1DTP4_9ZZZZ</name>
<gene>
    <name evidence="2" type="ORF">S01H4_63102</name>
</gene>
<evidence type="ECO:0000313" key="2">
    <source>
        <dbReference type="EMBL" id="GAH11605.1"/>
    </source>
</evidence>
<sequence>KPWDSEFHVSDVCVDGREDFEEESINNEKQTPNRYEASRRPS</sequence>